<proteinExistence type="predicted"/>
<dbReference type="STRING" id="58919.A0A316Z658"/>
<feature type="region of interest" description="Disordered" evidence="1">
    <location>
        <begin position="26"/>
        <end position="54"/>
    </location>
</feature>
<evidence type="ECO:0000259" key="2">
    <source>
        <dbReference type="Pfam" id="PF04187"/>
    </source>
</evidence>
<protein>
    <recommendedName>
        <fullName evidence="2">Haem-binding uptake Tiki superfamily ChaN domain-containing protein</fullName>
    </recommendedName>
</protein>
<dbReference type="GeneID" id="37270517"/>
<feature type="compositionally biased region" description="Low complexity" evidence="1">
    <location>
        <begin position="33"/>
        <end position="45"/>
    </location>
</feature>
<dbReference type="RefSeq" id="XP_025596721.1">
    <property type="nucleotide sequence ID" value="XM_025742973.1"/>
</dbReference>
<name>A0A316Z658_9BASI</name>
<organism evidence="3 4">
    <name type="scientific">Tilletiopsis washingtonensis</name>
    <dbReference type="NCBI Taxonomy" id="58919"/>
    <lineage>
        <taxon>Eukaryota</taxon>
        <taxon>Fungi</taxon>
        <taxon>Dikarya</taxon>
        <taxon>Basidiomycota</taxon>
        <taxon>Ustilaginomycotina</taxon>
        <taxon>Exobasidiomycetes</taxon>
        <taxon>Entylomatales</taxon>
        <taxon>Entylomatales incertae sedis</taxon>
        <taxon>Tilletiopsis</taxon>
    </lineage>
</organism>
<accession>A0A316Z658</accession>
<evidence type="ECO:0000313" key="3">
    <source>
        <dbReference type="EMBL" id="PWN96442.1"/>
    </source>
</evidence>
<evidence type="ECO:0000313" key="4">
    <source>
        <dbReference type="Proteomes" id="UP000245946"/>
    </source>
</evidence>
<dbReference type="OrthoDB" id="8300214at2759"/>
<dbReference type="Gene3D" id="3.40.50.11550">
    <property type="match status" value="1"/>
</dbReference>
<dbReference type="Pfam" id="PF04187">
    <property type="entry name" value="Cofac_haem_bdg"/>
    <property type="match status" value="2"/>
</dbReference>
<feature type="region of interest" description="Disordered" evidence="1">
    <location>
        <begin position="449"/>
        <end position="470"/>
    </location>
</feature>
<feature type="domain" description="Haem-binding uptake Tiki superfamily ChaN" evidence="2">
    <location>
        <begin position="322"/>
        <end position="378"/>
    </location>
</feature>
<feature type="compositionally biased region" description="Polar residues" evidence="1">
    <location>
        <begin position="460"/>
        <end position="470"/>
    </location>
</feature>
<dbReference type="InterPro" id="IPR007314">
    <property type="entry name" value="Cofac_haem-bd_dom"/>
</dbReference>
<gene>
    <name evidence="3" type="ORF">FA09DRAFT_331323</name>
</gene>
<feature type="domain" description="Haem-binding uptake Tiki superfamily ChaN" evidence="2">
    <location>
        <begin position="83"/>
        <end position="200"/>
    </location>
</feature>
<evidence type="ECO:0000256" key="1">
    <source>
        <dbReference type="SAM" id="MobiDB-lite"/>
    </source>
</evidence>
<dbReference type="SUPFAM" id="SSF159501">
    <property type="entry name" value="EreA/ChaN-like"/>
    <property type="match status" value="2"/>
</dbReference>
<reference evidence="3 4" key="1">
    <citation type="journal article" date="2018" name="Mol. Biol. Evol.">
        <title>Broad Genomic Sampling Reveals a Smut Pathogenic Ancestry of the Fungal Clade Ustilaginomycotina.</title>
        <authorList>
            <person name="Kijpornyongpan T."/>
            <person name="Mondo S.J."/>
            <person name="Barry K."/>
            <person name="Sandor L."/>
            <person name="Lee J."/>
            <person name="Lipzen A."/>
            <person name="Pangilinan J."/>
            <person name="LaButti K."/>
            <person name="Hainaut M."/>
            <person name="Henrissat B."/>
            <person name="Grigoriev I.V."/>
            <person name="Spatafora J.W."/>
            <person name="Aime M.C."/>
        </authorList>
    </citation>
    <scope>NUCLEOTIDE SEQUENCE [LARGE SCALE GENOMIC DNA]</scope>
    <source>
        <strain evidence="3 4">MCA 4186</strain>
    </source>
</reference>
<keyword evidence="4" id="KW-1185">Reference proteome</keyword>
<sequence length="470" mass="50566">MAHPLLSRLARPSLFLGPHPSLRASCVPPAAAPPASGSSEAGPSAGEPPAPERPLRTWASYAGAAGISRQAHDFAALLSPLPRVTWFGEQHHQPAVLSAQLQLLAAVHDASAGRQVHLVLEPFALPDQALLDAFARRELPLGKLAGLYNEHSEEGFGLAHYAPLLVLARDLKVKVWAGFPPRSWARAVFKQERADAMRDLTAWNRARAEGTFDAPDAEGGAPDPCRSGAAYTQLGLRPSLHTPPLGAAAHRLIYTLTTPHRTYLSSLFKPDAPPAFPSMVSRETAQAAVAHLKDTAAMAHWEAADRRWRAATPPSTEFAPHLVAPQVQEKGFGPAQAVKDTYFAHVIHSILVRHPDDIVLAVAGAGHVEYYAGAPERLRAMQRAQEGERSETEEMHQLLVVTKPEDSAVWGTEKPEPSKPAAAAMSGWEELDLWERPCADAVVLYEWDNGDAASDGEPASNAQPAESSSK</sequence>
<dbReference type="AlphaFoldDB" id="A0A316Z658"/>
<dbReference type="Proteomes" id="UP000245946">
    <property type="component" value="Unassembled WGS sequence"/>
</dbReference>
<dbReference type="EMBL" id="KZ819299">
    <property type="protein sequence ID" value="PWN96442.1"/>
    <property type="molecule type" value="Genomic_DNA"/>
</dbReference>